<evidence type="ECO:0000313" key="11">
    <source>
        <dbReference type="EMBL" id="MBX8644941.1"/>
    </source>
</evidence>
<protein>
    <recommendedName>
        <fullName evidence="5">Glutamyl-tRNA(Gln) amidotransferase subunit E</fullName>
        <shortName evidence="5">Glu-ADT subunit E</shortName>
        <ecNumber evidence="5">6.3.5.-</ecNumber>
    </recommendedName>
</protein>
<feature type="coiled-coil region" evidence="6">
    <location>
        <begin position="345"/>
        <end position="372"/>
    </location>
</feature>
<reference evidence="11" key="1">
    <citation type="submission" date="2021-05" db="EMBL/GenBank/DDBJ databases">
        <title>Genomic insights into ecological role and evolution of a novel Thermoplasmata order Candidatus Sysuiplasmatales.</title>
        <authorList>
            <person name="Yuan Y."/>
        </authorList>
    </citation>
    <scope>NUCLEOTIDE SEQUENCE</scope>
    <source>
        <strain evidence="11">TUT19-bin139</strain>
    </source>
</reference>
<comment type="subunit">
    <text evidence="5">Heterodimer of GatD and GatE.</text>
</comment>
<dbReference type="PANTHER" id="PTHR11659:SF2">
    <property type="entry name" value="GLUTAMYL-TRNA(GLN) AMIDOTRANSFERASE SUBUNIT E"/>
    <property type="match status" value="1"/>
</dbReference>
<evidence type="ECO:0000256" key="6">
    <source>
        <dbReference type="SAM" id="Coils"/>
    </source>
</evidence>
<dbReference type="PANTHER" id="PTHR11659">
    <property type="entry name" value="GLUTAMYL-TRNA GLN AMIDOTRANSFERASE SUBUNIT B MITOCHONDRIAL AND PROKARYOTIC PET112-RELATED"/>
    <property type="match status" value="1"/>
</dbReference>
<feature type="domain" description="GAD" evidence="10">
    <location>
        <begin position="294"/>
        <end position="388"/>
    </location>
</feature>
<keyword evidence="6" id="KW-0175">Coiled coil</keyword>
<keyword evidence="4 5" id="KW-0648">Protein biosynthesis</keyword>
<evidence type="ECO:0000259" key="10">
    <source>
        <dbReference type="Pfam" id="PF02938"/>
    </source>
</evidence>
<feature type="domain" description="Aspartyl/Glutamyl-tRNA(Gln) amidotransferase subunit B/E catalytic" evidence="9">
    <location>
        <begin position="11"/>
        <end position="442"/>
    </location>
</feature>
<dbReference type="InterPro" id="IPR018027">
    <property type="entry name" value="Asn/Gln_amidotransferase"/>
</dbReference>
<name>A0A8J7YTC5_9ARCH</name>
<keyword evidence="1 5" id="KW-0436">Ligase</keyword>
<dbReference type="GO" id="GO:0070681">
    <property type="term" value="P:glutaminyl-tRNAGln biosynthesis via transamidation"/>
    <property type="evidence" value="ECO:0007669"/>
    <property type="project" value="TreeGrafter"/>
</dbReference>
<feature type="domain" description="Asn/Gln amidotransferase" evidence="8">
    <location>
        <begin position="488"/>
        <end position="584"/>
    </location>
</feature>
<dbReference type="InterPro" id="IPR042114">
    <property type="entry name" value="GatB_C_1"/>
</dbReference>
<dbReference type="EMBL" id="JAHEAC010000129">
    <property type="protein sequence ID" value="MBX8644941.1"/>
    <property type="molecule type" value="Genomic_DNA"/>
</dbReference>
<dbReference type="SUPFAM" id="SSF55261">
    <property type="entry name" value="GAD domain-like"/>
    <property type="match status" value="1"/>
</dbReference>
<dbReference type="GO" id="GO:0004812">
    <property type="term" value="F:aminoacyl-tRNA ligase activity"/>
    <property type="evidence" value="ECO:0007669"/>
    <property type="project" value="InterPro"/>
</dbReference>
<evidence type="ECO:0000256" key="2">
    <source>
        <dbReference type="ARBA" id="ARBA00022741"/>
    </source>
</evidence>
<organism evidence="11 12">
    <name type="scientific">Candidatus Sysuiplasma superficiale</name>
    <dbReference type="NCBI Taxonomy" id="2823368"/>
    <lineage>
        <taxon>Archaea</taxon>
        <taxon>Methanobacteriati</taxon>
        <taxon>Thermoplasmatota</taxon>
        <taxon>Thermoplasmata</taxon>
        <taxon>Candidatus Sysuiplasmatales</taxon>
        <taxon>Candidatus Sysuiplasmataceae</taxon>
        <taxon>Candidatus Sysuiplasma</taxon>
    </lineage>
</organism>
<comment type="catalytic activity">
    <reaction evidence="5">
        <text>L-glutamyl-tRNA(Gln) + L-glutamine + ATP + H2O = L-glutaminyl-tRNA(Gln) + L-glutamate + ADP + phosphate + H(+)</text>
        <dbReference type="Rhea" id="RHEA:17521"/>
        <dbReference type="Rhea" id="RHEA-COMP:9681"/>
        <dbReference type="Rhea" id="RHEA-COMP:9684"/>
        <dbReference type="ChEBI" id="CHEBI:15377"/>
        <dbReference type="ChEBI" id="CHEBI:15378"/>
        <dbReference type="ChEBI" id="CHEBI:29985"/>
        <dbReference type="ChEBI" id="CHEBI:30616"/>
        <dbReference type="ChEBI" id="CHEBI:43474"/>
        <dbReference type="ChEBI" id="CHEBI:58359"/>
        <dbReference type="ChEBI" id="CHEBI:78520"/>
        <dbReference type="ChEBI" id="CHEBI:78521"/>
        <dbReference type="ChEBI" id="CHEBI:456216"/>
    </reaction>
</comment>
<dbReference type="GO" id="GO:0050567">
    <property type="term" value="F:glutaminyl-tRNA synthase (glutamine-hydrolyzing) activity"/>
    <property type="evidence" value="ECO:0007669"/>
    <property type="project" value="UniProtKB-UniRule"/>
</dbReference>
<dbReference type="Pfam" id="PF02637">
    <property type="entry name" value="GatB_Yqey"/>
    <property type="match status" value="1"/>
</dbReference>
<evidence type="ECO:0000256" key="5">
    <source>
        <dbReference type="HAMAP-Rule" id="MF_00588"/>
    </source>
</evidence>
<keyword evidence="3 5" id="KW-0067">ATP-binding</keyword>
<dbReference type="GO" id="GO:0005737">
    <property type="term" value="C:cytoplasm"/>
    <property type="evidence" value="ECO:0007669"/>
    <property type="project" value="InterPro"/>
</dbReference>
<dbReference type="InterPro" id="IPR014746">
    <property type="entry name" value="Gln_synth/guanido_kin_cat_dom"/>
</dbReference>
<evidence type="ECO:0000313" key="12">
    <source>
        <dbReference type="Proteomes" id="UP000750197"/>
    </source>
</evidence>
<dbReference type="Proteomes" id="UP000750197">
    <property type="component" value="Unassembled WGS sequence"/>
</dbReference>
<dbReference type="InterPro" id="IPR004115">
    <property type="entry name" value="GAD-like_sf"/>
</dbReference>
<dbReference type="InterPro" id="IPR004414">
    <property type="entry name" value="GatE"/>
</dbReference>
<comment type="similarity">
    <text evidence="5">Belongs to the GatB/GatE family. GatE subfamily.</text>
</comment>
<dbReference type="SUPFAM" id="SSF55931">
    <property type="entry name" value="Glutamine synthetase/guanido kinase"/>
    <property type="match status" value="1"/>
</dbReference>
<dbReference type="EC" id="6.3.5.-" evidence="5"/>
<evidence type="ECO:0000259" key="9">
    <source>
        <dbReference type="Pfam" id="PF02934"/>
    </source>
</evidence>
<dbReference type="Pfam" id="PF02938">
    <property type="entry name" value="GAD"/>
    <property type="match status" value="1"/>
</dbReference>
<evidence type="ECO:0000259" key="8">
    <source>
        <dbReference type="Pfam" id="PF02637"/>
    </source>
</evidence>
<dbReference type="GO" id="GO:0006412">
    <property type="term" value="P:translation"/>
    <property type="evidence" value="ECO:0007669"/>
    <property type="project" value="UniProtKB-UniRule"/>
</dbReference>
<dbReference type="AlphaFoldDB" id="A0A8J7YTC5"/>
<evidence type="ECO:0000256" key="1">
    <source>
        <dbReference type="ARBA" id="ARBA00022598"/>
    </source>
</evidence>
<gene>
    <name evidence="5 11" type="primary">gatE</name>
    <name evidence="11" type="ORF">KIY12_09530</name>
</gene>
<comment type="caution">
    <text evidence="11">The sequence shown here is derived from an EMBL/GenBank/DDBJ whole genome shotgun (WGS) entry which is preliminary data.</text>
</comment>
<evidence type="ECO:0000256" key="4">
    <source>
        <dbReference type="ARBA" id="ARBA00022917"/>
    </source>
</evidence>
<dbReference type="InterPro" id="IPR029351">
    <property type="entry name" value="GAD_dom"/>
</dbReference>
<dbReference type="NCBIfam" id="TIGR00134">
    <property type="entry name" value="gatE_arch"/>
    <property type="match status" value="1"/>
</dbReference>
<evidence type="ECO:0000256" key="7">
    <source>
        <dbReference type="SAM" id="MobiDB-lite"/>
    </source>
</evidence>
<dbReference type="HAMAP" id="MF_00588">
    <property type="entry name" value="GatE"/>
    <property type="match status" value="1"/>
</dbReference>
<dbReference type="Gene3D" id="1.10.150.380">
    <property type="entry name" value="GatB domain, N-terminal subdomain"/>
    <property type="match status" value="1"/>
</dbReference>
<dbReference type="InterPro" id="IPR017959">
    <property type="entry name" value="Asn/Gln-tRNA_amidoTrfase_suB/E"/>
</dbReference>
<dbReference type="GO" id="GO:0005524">
    <property type="term" value="F:ATP binding"/>
    <property type="evidence" value="ECO:0007669"/>
    <property type="project" value="UniProtKB-KW"/>
</dbReference>
<dbReference type="InterPro" id="IPR006075">
    <property type="entry name" value="Asn/Gln-tRNA_Trfase_suB/E_cat"/>
</dbReference>
<dbReference type="Gene3D" id="3.30.1360.30">
    <property type="entry name" value="GAD-like domain"/>
    <property type="match status" value="1"/>
</dbReference>
<accession>A0A8J7YTC5</accession>
<feature type="region of interest" description="Disordered" evidence="7">
    <location>
        <begin position="405"/>
        <end position="431"/>
    </location>
</feature>
<dbReference type="NCBIfam" id="NF003107">
    <property type="entry name" value="PRK04028.1"/>
    <property type="match status" value="1"/>
</dbReference>
<keyword evidence="2 5" id="KW-0547">Nucleotide-binding</keyword>
<dbReference type="Pfam" id="PF02934">
    <property type="entry name" value="GatB_N"/>
    <property type="match status" value="1"/>
</dbReference>
<proteinExistence type="inferred from homology"/>
<evidence type="ECO:0000256" key="3">
    <source>
        <dbReference type="ARBA" id="ARBA00022840"/>
    </source>
</evidence>
<sequence length="613" mass="69003">MAFNYKELGFKCGLEIHQRLDTSTKLFCRCGTSIETEEPILNIERYQRAVAGETGHVDRSTSFESGRKREFRYRVFRKSTCLVDIDEEPPHGASQEALETALRIAAYLDTNVPDEIEPMRKEVVDGSNPSSFQRSMMIGYGGRLQFGKTSIEIPSIFLEEESSGIEDAKGELAVYRTDRLGIPLIEIDTAPTIANPKEAKEIAMQIGLLLRLSGKVQRGIGSIRQDVNVSIKKGTRVEVKGLQELDRMDAIIEKEVERQVNLVEIAEELKRRGASVGKAEDLTKIFANTKSQIISNGIKHNGVVIGAKLSKFKGQIGKEINEGKRLGTEISDYAKKGEVKGIIHSDESMEKYSISEKELKELEKELKLSDNDSFILIAAEKQTAEKAMEYALLRAELALQGVPPETRAAEPNSDTTRFMRPLPGGSRMYPETDILPINPDKDAYARMVKNKLSPEEIRKDLEKDIGNKQLAEQMLWSYNYQLYTYLRENTKVQPSIIASTLLEKFTELRRKGISVDEISNEALKAIFDNYSEERITKLGIEELLKMVPRNKAEVSRCIREKNLERISGHAVEKLVKDNRGANADETRNRIMAKYRINVDGSELNSAITKIFGG</sequence>
<comment type="function">
    <text evidence="5">Allows the formation of correctly charged Gln-tRNA(Gln) through the transamidation of misacylated Glu-tRNA(Gln) in organisms which lack glutaminyl-tRNA synthetase. The reaction takes place in the presence of glutamine and ATP through an activated gamma-phospho-Glu-tRNA(Gln). The GatDE system is specific for glutamate and does not act on aspartate.</text>
</comment>